<dbReference type="AlphaFoldDB" id="A0A1E1WVN8"/>
<evidence type="ECO:0008006" key="3">
    <source>
        <dbReference type="Google" id="ProtNLM"/>
    </source>
</evidence>
<feature type="chain" id="PRO_5009115615" description="Venom protein" evidence="1">
    <location>
        <begin position="20"/>
        <end position="110"/>
    </location>
</feature>
<proteinExistence type="predicted"/>
<protein>
    <recommendedName>
        <fullName evidence="3">Venom protein</fullName>
    </recommendedName>
</protein>
<accession>A0A1E1WVN8</accession>
<evidence type="ECO:0000256" key="1">
    <source>
        <dbReference type="SAM" id="SignalP"/>
    </source>
</evidence>
<feature type="signal peptide" evidence="1">
    <location>
        <begin position="1"/>
        <end position="19"/>
    </location>
</feature>
<dbReference type="EMBL" id="GEMQ01000131">
    <property type="protein sequence ID" value="JAT91058.1"/>
    <property type="molecule type" value="Transcribed_RNA"/>
</dbReference>
<organism evidence="2">
    <name type="scientific">Tityus obscurus</name>
    <name type="common">Amazonian scorpion</name>
    <name type="synonym">Tityus cambridgei</name>
    <dbReference type="NCBI Taxonomy" id="1221240"/>
    <lineage>
        <taxon>Eukaryota</taxon>
        <taxon>Metazoa</taxon>
        <taxon>Ecdysozoa</taxon>
        <taxon>Arthropoda</taxon>
        <taxon>Chelicerata</taxon>
        <taxon>Arachnida</taxon>
        <taxon>Scorpiones</taxon>
        <taxon>Buthida</taxon>
        <taxon>Buthoidea</taxon>
        <taxon>Buthidae</taxon>
        <taxon>Tityus</taxon>
    </lineage>
</organism>
<reference evidence="2" key="1">
    <citation type="submission" date="2015-08" db="EMBL/GenBank/DDBJ databases">
        <title>Proteomic endorsed transcriptomic profile of the venom gland from Tityus obscurus.</title>
        <authorList>
            <person name="Oliveira U.C."/>
            <person name="Nishiyama M.Y.Jr."/>
            <person name="Santos M.B."/>
            <person name="Silva A.P."/>
            <person name="Chalkidis H.M."/>
            <person name="Imberg A.S."/>
            <person name="Candido D.M."/>
            <person name="Yamanouye N."/>
            <person name="Dorce V.A."/>
            <person name="Junqueira-de-Azevedo I.L."/>
        </authorList>
    </citation>
    <scope>NUCLEOTIDE SEQUENCE</scope>
    <source>
        <tissue evidence="2">Telson</tissue>
    </source>
</reference>
<name>A0A1E1WVN8_TITOB</name>
<evidence type="ECO:0000313" key="2">
    <source>
        <dbReference type="EMBL" id="JAT91058.1"/>
    </source>
</evidence>
<sequence>MEGTLWIILPCLMFMMVNGNDSFIDKYCAHIDAVKFFDCLYNTATKETVSKFKKCASEQNIPIDSKERRDFICDRNNADKLRLGYTCLFEIMNSDEIIDFHKTVDICMKQ</sequence>
<keyword evidence="1" id="KW-0732">Signal</keyword>